<keyword evidence="3 7" id="KW-0808">Transferase</keyword>
<dbReference type="Gene3D" id="3.40.50.2000">
    <property type="entry name" value="Glycogen Phosphorylase B"/>
    <property type="match status" value="1"/>
</dbReference>
<reference evidence="7 8" key="1">
    <citation type="submission" date="2018-03" db="EMBL/GenBank/DDBJ databases">
        <title>The ancient ancestry and fast evolution of plastids.</title>
        <authorList>
            <person name="Moore K.R."/>
            <person name="Magnabosco C."/>
            <person name="Momper L."/>
            <person name="Gold D.A."/>
            <person name="Bosak T."/>
            <person name="Fournier G.P."/>
        </authorList>
    </citation>
    <scope>NUCLEOTIDE SEQUENCE [LARGE SCALE GENOMIC DNA]</scope>
    <source>
        <strain evidence="7 8">CCALA 037</strain>
    </source>
</reference>
<evidence type="ECO:0000256" key="5">
    <source>
        <dbReference type="ARBA" id="ARBA00022803"/>
    </source>
</evidence>
<dbReference type="InterPro" id="IPR051939">
    <property type="entry name" value="Glycosyltr_41/O-GlcNAc_trsf"/>
</dbReference>
<dbReference type="InterPro" id="IPR011990">
    <property type="entry name" value="TPR-like_helical_dom_sf"/>
</dbReference>
<keyword evidence="2" id="KW-0328">Glycosyltransferase</keyword>
<evidence type="ECO:0000256" key="4">
    <source>
        <dbReference type="ARBA" id="ARBA00022737"/>
    </source>
</evidence>
<name>A0A2T1GH69_9CYAN</name>
<organism evidence="7 8">
    <name type="scientific">Chamaesiphon polymorphus CCALA 037</name>
    <dbReference type="NCBI Taxonomy" id="2107692"/>
    <lineage>
        <taxon>Bacteria</taxon>
        <taxon>Bacillati</taxon>
        <taxon>Cyanobacteriota</taxon>
        <taxon>Cyanophyceae</taxon>
        <taxon>Gomontiellales</taxon>
        <taxon>Chamaesiphonaceae</taxon>
        <taxon>Chamaesiphon</taxon>
    </lineage>
</organism>
<dbReference type="Proteomes" id="UP000238937">
    <property type="component" value="Unassembled WGS sequence"/>
</dbReference>
<dbReference type="SUPFAM" id="SSF48452">
    <property type="entry name" value="TPR-like"/>
    <property type="match status" value="1"/>
</dbReference>
<proteinExistence type="predicted"/>
<evidence type="ECO:0000256" key="1">
    <source>
        <dbReference type="ARBA" id="ARBA00004922"/>
    </source>
</evidence>
<dbReference type="Gene3D" id="3.40.50.11380">
    <property type="match status" value="1"/>
</dbReference>
<sequence length="745" mass="85479">MQVSIDRAKSSSIDLSVVDNSIESIEFYEAAISTDETIASNYWYLGVSYLLAGREEDAQSAWMVPLSVATETEIDIYTEDLSGILEREAHQQAENSELEKAWLLRQHLWTIAPDRIDNILQLILIASALDRLTEELLVEWQIDELLETATIGTINDRLLDKIISALLLSEDLFTDLTLSIIDRCLQLTADLRHLIIPNVVCTAFQLFFQKEAGFFSLKLTEICHALVPQDLNTLQVLVGLYSGLSVHDRAISCAEQYYELAQHQYQRLFSSYLIQKSYLTAGNWQNYLSRVIQHRDLVYQVVTAVAESSSAKPENHFIISSFFSSCTNDEPQIDRPLQNQIAKIYQNSLPVLNFEPKFDTSLAKKSGILRIGYLASTLRSHSVGWLSRWLFQYYDRQSFQVFIYCINQNERDPFNHKWFRDKADVSYYFNSNPLHLAREVVTQIKADEIDILIDLDSLTFDLSCQIMAYKPAPIQATWLGFDASGIPAIDYFIVDSYVVAEDAQDYYQEKLWKLPQTYLAVDGFEVGIPNITRQELDIPADAVVYFSSQGGYKRHPDNIRCQMRIIANVPGSYLLIKGKSDPEMVRDLFGKIGEEEGVSLDRLRFLPGVRDEYTHRANLAIADIVLDTFPYNGATTTLETLWMGIPMVTRVGKQFAARNSYTFMLNAGIEEGIAWTEQEYVEWGIRLGLDRHLRLEVREKLRSGRQTAPVWNAQQFTLDMEQAYREMWAIYQQNNWQIGNLHENN</sequence>
<keyword evidence="5" id="KW-0802">TPR repeat</keyword>
<feature type="domain" description="O-GlcNAc transferase C-terminal" evidence="6">
    <location>
        <begin position="357"/>
        <end position="522"/>
    </location>
</feature>
<keyword evidence="4" id="KW-0677">Repeat</keyword>
<dbReference type="PANTHER" id="PTHR44835">
    <property type="entry name" value="UDP-N-ACETYLGLUCOSAMINE--PEPTIDE N-ACETYLGLUCOSAMINYLTRANSFERASE SPINDLY-RELATED"/>
    <property type="match status" value="1"/>
</dbReference>
<comment type="pathway">
    <text evidence="1">Protein modification; protein glycosylation.</text>
</comment>
<accession>A0A2T1GH69</accession>
<dbReference type="InterPro" id="IPR029489">
    <property type="entry name" value="OGT/SEC/SPY_C"/>
</dbReference>
<evidence type="ECO:0000313" key="8">
    <source>
        <dbReference type="Proteomes" id="UP000238937"/>
    </source>
</evidence>
<dbReference type="SUPFAM" id="SSF53756">
    <property type="entry name" value="UDP-Glycosyltransferase/glycogen phosphorylase"/>
    <property type="match status" value="1"/>
</dbReference>
<evidence type="ECO:0000313" key="7">
    <source>
        <dbReference type="EMBL" id="PSB56952.1"/>
    </source>
</evidence>
<evidence type="ECO:0000256" key="3">
    <source>
        <dbReference type="ARBA" id="ARBA00022679"/>
    </source>
</evidence>
<comment type="caution">
    <text evidence="7">The sequence shown here is derived from an EMBL/GenBank/DDBJ whole genome shotgun (WGS) entry which is preliminary data.</text>
</comment>
<feature type="domain" description="O-GlcNAc transferase C-terminal" evidence="6">
    <location>
        <begin position="531"/>
        <end position="720"/>
    </location>
</feature>
<dbReference type="PANTHER" id="PTHR44835:SF1">
    <property type="entry name" value="PROTEIN O-GLCNAC TRANSFERASE"/>
    <property type="match status" value="1"/>
</dbReference>
<dbReference type="AlphaFoldDB" id="A0A2T1GH69"/>
<evidence type="ECO:0000259" key="6">
    <source>
        <dbReference type="Pfam" id="PF13844"/>
    </source>
</evidence>
<evidence type="ECO:0000256" key="2">
    <source>
        <dbReference type="ARBA" id="ARBA00022676"/>
    </source>
</evidence>
<protein>
    <submittedName>
        <fullName evidence="7">O-linked N-acetylglucosamine transferase, SPINDLY family protein</fullName>
    </submittedName>
</protein>
<dbReference type="OrthoDB" id="146908at2"/>
<keyword evidence="8" id="KW-1185">Reference proteome</keyword>
<dbReference type="GO" id="GO:0016757">
    <property type="term" value="F:glycosyltransferase activity"/>
    <property type="evidence" value="ECO:0007669"/>
    <property type="project" value="UniProtKB-KW"/>
</dbReference>
<dbReference type="RefSeq" id="WP_106303656.1">
    <property type="nucleotide sequence ID" value="NZ_PVWO01000100.1"/>
</dbReference>
<dbReference type="EMBL" id="PVWO01000100">
    <property type="protein sequence ID" value="PSB56952.1"/>
    <property type="molecule type" value="Genomic_DNA"/>
</dbReference>
<gene>
    <name evidence="7" type="ORF">C7B77_10110</name>
</gene>
<dbReference type="Pfam" id="PF13844">
    <property type="entry name" value="Glyco_transf_41"/>
    <property type="match status" value="2"/>
</dbReference>